<reference evidence="2 3" key="1">
    <citation type="journal article" date="2014" name="Arch. Microbiol.">
        <title>Bacillus mesophilum sp. nov., strain IITR-54T, a novel 4-chlorobiphenyl dechlorinating bacterium.</title>
        <authorList>
            <person name="Manickam N."/>
            <person name="Singh N.K."/>
            <person name="Bajaj A."/>
            <person name="Kumar R.M."/>
            <person name="Kaur G."/>
            <person name="Kaur N."/>
            <person name="Bala M."/>
            <person name="Kumar A."/>
            <person name="Mayilraj S."/>
        </authorList>
    </citation>
    <scope>NUCLEOTIDE SEQUENCE [LARGE SCALE GENOMIC DNA]</scope>
    <source>
        <strain evidence="2 3">IITR-54</strain>
    </source>
</reference>
<feature type="compositionally biased region" description="Pro residues" evidence="1">
    <location>
        <begin position="28"/>
        <end position="37"/>
    </location>
</feature>
<feature type="region of interest" description="Disordered" evidence="1">
    <location>
        <begin position="21"/>
        <end position="78"/>
    </location>
</feature>
<sequence>MYFNPYPFGYEEEQMRIFPGFPSQGFPPGFPSQPPGFGPGQGGSPGFSGGGGQGQDGPPSSPPPSFIPQMQQQQFSSSGGASVFAVDPGAIRGCLFRFTYVWLENGNSFWFYPTFVGRTSVAGWRWRRNRWTYYGTDLRRVSSFRCF</sequence>
<dbReference type="Proteomes" id="UP000441354">
    <property type="component" value="Unassembled WGS sequence"/>
</dbReference>
<keyword evidence="3" id="KW-1185">Reference proteome</keyword>
<evidence type="ECO:0000256" key="1">
    <source>
        <dbReference type="SAM" id="MobiDB-lite"/>
    </source>
</evidence>
<gene>
    <name evidence="2" type="ORF">F7732_09980</name>
</gene>
<dbReference type="RefSeq" id="WP_151573740.1">
    <property type="nucleotide sequence ID" value="NZ_WBOT01000003.1"/>
</dbReference>
<evidence type="ECO:0000313" key="3">
    <source>
        <dbReference type="Proteomes" id="UP000441354"/>
    </source>
</evidence>
<evidence type="ECO:0000313" key="2">
    <source>
        <dbReference type="EMBL" id="KAB2332425.1"/>
    </source>
</evidence>
<name>A0A7V7RL52_9BACI</name>
<protein>
    <submittedName>
        <fullName evidence="2">Transporter</fullName>
    </submittedName>
</protein>
<feature type="compositionally biased region" description="Low complexity" evidence="1">
    <location>
        <begin position="67"/>
        <end position="78"/>
    </location>
</feature>
<dbReference type="OrthoDB" id="2068061at2"/>
<organism evidence="2 3">
    <name type="scientific">Bacillus mesophilum</name>
    <dbReference type="NCBI Taxonomy" id="1071718"/>
    <lineage>
        <taxon>Bacteria</taxon>
        <taxon>Bacillati</taxon>
        <taxon>Bacillota</taxon>
        <taxon>Bacilli</taxon>
        <taxon>Bacillales</taxon>
        <taxon>Bacillaceae</taxon>
        <taxon>Bacillus</taxon>
    </lineage>
</organism>
<comment type="caution">
    <text evidence="2">The sequence shown here is derived from an EMBL/GenBank/DDBJ whole genome shotgun (WGS) entry which is preliminary data.</text>
</comment>
<dbReference type="EMBL" id="WBOT01000003">
    <property type="protein sequence ID" value="KAB2332425.1"/>
    <property type="molecule type" value="Genomic_DNA"/>
</dbReference>
<feature type="compositionally biased region" description="Gly residues" evidence="1">
    <location>
        <begin position="38"/>
        <end position="55"/>
    </location>
</feature>
<proteinExistence type="predicted"/>
<accession>A0A7V7RL52</accession>
<dbReference type="AlphaFoldDB" id="A0A7V7RL52"/>